<dbReference type="PROSITE" id="PS00073">
    <property type="entry name" value="ACYL_COA_DH_2"/>
    <property type="match status" value="1"/>
</dbReference>
<dbReference type="CDD" id="cd01158">
    <property type="entry name" value="SCAD_SBCAD"/>
    <property type="match status" value="1"/>
</dbReference>
<dbReference type="EC" id="1.3.8.1" evidence="4"/>
<keyword evidence="7 14" id="KW-0560">Oxidoreductase</keyword>
<dbReference type="FunFam" id="1.10.540.10:FF:000002">
    <property type="entry name" value="Acyl-CoA dehydrogenase FadE19"/>
    <property type="match status" value="1"/>
</dbReference>
<dbReference type="PROSITE" id="PS00072">
    <property type="entry name" value="ACYL_COA_DH_1"/>
    <property type="match status" value="1"/>
</dbReference>
<evidence type="ECO:0000313" key="18">
    <source>
        <dbReference type="EMBL" id="TGZ37994.1"/>
    </source>
</evidence>
<comment type="cofactor">
    <cofactor evidence="1 14">
        <name>FAD</name>
        <dbReference type="ChEBI" id="CHEBI:57692"/>
    </cofactor>
</comment>
<dbReference type="GO" id="GO:0005739">
    <property type="term" value="C:mitochondrion"/>
    <property type="evidence" value="ECO:0007669"/>
    <property type="project" value="TreeGrafter"/>
</dbReference>
<feature type="domain" description="Acyl-CoA dehydrogenase/oxidase C-terminal" evidence="15">
    <location>
        <begin position="257"/>
        <end position="405"/>
    </location>
</feature>
<evidence type="ECO:0000256" key="12">
    <source>
        <dbReference type="ARBA" id="ARBA00049192"/>
    </source>
</evidence>
<dbReference type="SUPFAM" id="SSF47203">
    <property type="entry name" value="Acyl-CoA dehydrogenase C-terminal domain-like"/>
    <property type="match status" value="1"/>
</dbReference>
<protein>
    <recommendedName>
        <fullName evidence="9">Short-chain specific acyl-CoA dehydrogenase, mitochondrial</fullName>
        <ecNumber evidence="4">1.3.8.1</ecNumber>
    </recommendedName>
    <alternativeName>
        <fullName evidence="8">Butyryl-CoA dehydrogenase</fullName>
    </alternativeName>
</protein>
<dbReference type="InterPro" id="IPR037069">
    <property type="entry name" value="AcylCoA_DH/ox_N_sf"/>
</dbReference>
<dbReference type="Proteomes" id="UP000310200">
    <property type="component" value="Unassembled WGS sequence"/>
</dbReference>
<evidence type="ECO:0000259" key="17">
    <source>
        <dbReference type="Pfam" id="PF02771"/>
    </source>
</evidence>
<dbReference type="PIRSF" id="PIRSF016578">
    <property type="entry name" value="HsaA"/>
    <property type="match status" value="1"/>
</dbReference>
<name>A0A4V6RG69_9HYME</name>
<keyword evidence="19" id="KW-1185">Reference proteome</keyword>
<comment type="caution">
    <text evidence="18">The sequence shown here is derived from an EMBL/GenBank/DDBJ whole genome shotgun (WGS) entry which is preliminary data.</text>
</comment>
<dbReference type="InterPro" id="IPR006089">
    <property type="entry name" value="Acyl-CoA_DH_CS"/>
</dbReference>
<dbReference type="InterPro" id="IPR006091">
    <property type="entry name" value="Acyl-CoA_Oxase/DH_mid-dom"/>
</dbReference>
<evidence type="ECO:0000256" key="1">
    <source>
        <dbReference type="ARBA" id="ARBA00001974"/>
    </source>
</evidence>
<evidence type="ECO:0000256" key="4">
    <source>
        <dbReference type="ARBA" id="ARBA00012046"/>
    </source>
</evidence>
<feature type="domain" description="Acyl-CoA oxidase/dehydrogenase middle" evidence="16">
    <location>
        <begin position="150"/>
        <end position="245"/>
    </location>
</feature>
<dbReference type="FunFam" id="1.20.140.10:FF:000004">
    <property type="entry name" value="Acyl-CoA dehydrogenase FadE25"/>
    <property type="match status" value="1"/>
</dbReference>
<comment type="similarity">
    <text evidence="3 14">Belongs to the acyl-CoA dehydrogenase family.</text>
</comment>
<dbReference type="FunFam" id="2.40.110.10:FF:000001">
    <property type="entry name" value="Acyl-CoA dehydrogenase, mitochondrial"/>
    <property type="match status" value="1"/>
</dbReference>
<evidence type="ECO:0000256" key="6">
    <source>
        <dbReference type="ARBA" id="ARBA00022827"/>
    </source>
</evidence>
<evidence type="ECO:0000259" key="16">
    <source>
        <dbReference type="Pfam" id="PF02770"/>
    </source>
</evidence>
<dbReference type="Pfam" id="PF02770">
    <property type="entry name" value="Acyl-CoA_dh_M"/>
    <property type="match status" value="1"/>
</dbReference>
<dbReference type="InterPro" id="IPR009075">
    <property type="entry name" value="AcylCo_DH/oxidase_C"/>
</dbReference>
<organism evidence="18 19">
    <name type="scientific">Temnothorax longispinosus</name>
    <dbReference type="NCBI Taxonomy" id="300112"/>
    <lineage>
        <taxon>Eukaryota</taxon>
        <taxon>Metazoa</taxon>
        <taxon>Ecdysozoa</taxon>
        <taxon>Arthropoda</taxon>
        <taxon>Hexapoda</taxon>
        <taxon>Insecta</taxon>
        <taxon>Pterygota</taxon>
        <taxon>Neoptera</taxon>
        <taxon>Endopterygota</taxon>
        <taxon>Hymenoptera</taxon>
        <taxon>Apocrita</taxon>
        <taxon>Aculeata</taxon>
        <taxon>Formicoidea</taxon>
        <taxon>Formicidae</taxon>
        <taxon>Myrmicinae</taxon>
        <taxon>Temnothorax</taxon>
    </lineage>
</organism>
<dbReference type="SUPFAM" id="SSF56645">
    <property type="entry name" value="Acyl-CoA dehydrogenase NM domain-like"/>
    <property type="match status" value="1"/>
</dbReference>
<proteinExistence type="inferred from homology"/>
<dbReference type="Gene3D" id="1.10.540.10">
    <property type="entry name" value="Acyl-CoA dehydrogenase/oxidase, N-terminal domain"/>
    <property type="match status" value="1"/>
</dbReference>
<dbReference type="InterPro" id="IPR046373">
    <property type="entry name" value="Acyl-CoA_Oxase/DH_mid-dom_sf"/>
</dbReference>
<evidence type="ECO:0000256" key="7">
    <source>
        <dbReference type="ARBA" id="ARBA00023002"/>
    </source>
</evidence>
<dbReference type="AlphaFoldDB" id="A0A4V6RG69"/>
<feature type="domain" description="Acyl-CoA dehydrogenase/oxidase N-terminal" evidence="17">
    <location>
        <begin position="35"/>
        <end position="146"/>
    </location>
</feature>
<evidence type="ECO:0000256" key="8">
    <source>
        <dbReference type="ARBA" id="ARBA00031895"/>
    </source>
</evidence>
<keyword evidence="5 14" id="KW-0285">Flavoprotein</keyword>
<evidence type="ECO:0000256" key="11">
    <source>
        <dbReference type="ARBA" id="ARBA00048499"/>
    </source>
</evidence>
<comment type="pathway">
    <text evidence="2">Lipid metabolism; mitochondrial fatty acid beta-oxidation.</text>
</comment>
<dbReference type="Pfam" id="PF00441">
    <property type="entry name" value="Acyl-CoA_dh_1"/>
    <property type="match status" value="1"/>
</dbReference>
<evidence type="ECO:0000256" key="9">
    <source>
        <dbReference type="ARBA" id="ARBA00044204"/>
    </source>
</evidence>
<dbReference type="GO" id="GO:0016937">
    <property type="term" value="F:short-chain fatty acyl-CoA dehydrogenase activity"/>
    <property type="evidence" value="ECO:0007669"/>
    <property type="project" value="UniProtKB-EC"/>
</dbReference>
<dbReference type="PANTHER" id="PTHR43884">
    <property type="entry name" value="ACYL-COA DEHYDROGENASE"/>
    <property type="match status" value="1"/>
</dbReference>
<dbReference type="Gene3D" id="1.20.140.10">
    <property type="entry name" value="Butyryl-CoA Dehydrogenase, subunit A, domain 3"/>
    <property type="match status" value="1"/>
</dbReference>
<evidence type="ECO:0000313" key="19">
    <source>
        <dbReference type="Proteomes" id="UP000310200"/>
    </source>
</evidence>
<evidence type="ECO:0000256" key="13">
    <source>
        <dbReference type="ARBA" id="ARBA00050758"/>
    </source>
</evidence>
<sequence>MAMQCLRLLANNVPKATCTVNNVSRHIASLSMLPDTYQMLYKTCRDFAEEELKPVAAEIDKKHLFPTEQIKKMGELGLMGLCVPEALGGTGLDYLAYAIATEEISRGCASAGVIMSVQNSLYLGPINAFGTDEQKEQYIIPFTSGEKIGCFALSEPGNGSDAGAASTTAKSDGNVYTVNGTKSWITNGYEASGIVLFATTDKSQKHKGISAIVVDKPTAGLSLGKKEDKLGIRGSSTCSLIFEDCQVSQNNTLGKPGMGFKIAMMTLDSGRIGIASQALGIAQASLDCAMDYATKRQAFGQPIVKLQAIQQKIADMALKLESSRLLTWRAAQLKDSGKPYTKEAAMAKLSASETATFCAHQCIQILGGMGYVSDMPAERHYRDARITEIYEGTSEIQRLVIAANLVKEYGLN</sequence>
<accession>A0A4V6RG69</accession>
<gene>
    <name evidence="18" type="ORF">DBV15_05266</name>
</gene>
<reference evidence="18 19" key="1">
    <citation type="journal article" date="2019" name="Philos. Trans. R. Soc. Lond., B, Biol. Sci.">
        <title>Ant behaviour and brain gene expression of defending hosts depend on the ecological success of the intruding social parasite.</title>
        <authorList>
            <person name="Kaur R."/>
            <person name="Stoldt M."/>
            <person name="Jongepier E."/>
            <person name="Feldmeyer B."/>
            <person name="Menzel F."/>
            <person name="Bornberg-Bauer E."/>
            <person name="Foitzik S."/>
        </authorList>
    </citation>
    <scope>NUCLEOTIDE SEQUENCE [LARGE SCALE GENOMIC DNA]</scope>
    <source>
        <tissue evidence="18">Whole body</tissue>
    </source>
</reference>
<evidence type="ECO:0000259" key="15">
    <source>
        <dbReference type="Pfam" id="PF00441"/>
    </source>
</evidence>
<evidence type="ECO:0000256" key="14">
    <source>
        <dbReference type="RuleBase" id="RU362125"/>
    </source>
</evidence>
<dbReference type="InterPro" id="IPR009100">
    <property type="entry name" value="AcylCoA_DH/oxidase_NM_dom_sf"/>
</dbReference>
<comment type="catalytic activity">
    <reaction evidence="13">
        <text>butanoyl-CoA + oxidized [electron-transfer flavoprotein] + H(+) = (2E)-butenoyl-CoA + reduced [electron-transfer flavoprotein]</text>
        <dbReference type="Rhea" id="RHEA:24004"/>
        <dbReference type="Rhea" id="RHEA-COMP:10685"/>
        <dbReference type="Rhea" id="RHEA-COMP:10686"/>
        <dbReference type="ChEBI" id="CHEBI:15378"/>
        <dbReference type="ChEBI" id="CHEBI:57332"/>
        <dbReference type="ChEBI" id="CHEBI:57371"/>
        <dbReference type="ChEBI" id="CHEBI:57692"/>
        <dbReference type="ChEBI" id="CHEBI:58307"/>
        <dbReference type="EC" id="1.3.8.1"/>
    </reaction>
    <physiologicalReaction direction="left-to-right" evidence="13">
        <dbReference type="Rhea" id="RHEA:24005"/>
    </physiologicalReaction>
</comment>
<dbReference type="InterPro" id="IPR036250">
    <property type="entry name" value="AcylCo_DH-like_C"/>
</dbReference>
<comment type="catalytic activity">
    <reaction evidence="12">
        <text>hexanoyl-CoA + oxidized [electron-transfer flavoprotein] + H(+) = (2E)-hexenoyl-CoA + reduced [electron-transfer flavoprotein]</text>
        <dbReference type="Rhea" id="RHEA:43464"/>
        <dbReference type="Rhea" id="RHEA-COMP:10685"/>
        <dbReference type="Rhea" id="RHEA-COMP:10686"/>
        <dbReference type="ChEBI" id="CHEBI:15378"/>
        <dbReference type="ChEBI" id="CHEBI:57692"/>
        <dbReference type="ChEBI" id="CHEBI:58307"/>
        <dbReference type="ChEBI" id="CHEBI:62077"/>
        <dbReference type="ChEBI" id="CHEBI:62620"/>
    </reaction>
    <physiologicalReaction direction="left-to-right" evidence="12">
        <dbReference type="Rhea" id="RHEA:43465"/>
    </physiologicalReaction>
</comment>
<comment type="function">
    <text evidence="10">Short-chain specific acyl-CoA dehydrogenase is one of the acyl-CoA dehydrogenases that catalyze the first step of mitochondrial fatty acid beta-oxidation, an aerobic process breaking down fatty acids into acetyl-CoA and allowing the production of energy from fats. The first step of fatty acid beta-oxidation consists in the removal of one hydrogen from C-2 and C-3 of the straight-chain fatty acyl-CoA thioester, resulting in the formation of trans-2-enoyl-CoA. Among the different mitochondrial acyl-CoA dehydrogenases, short-chain specific acyl-CoA dehydrogenase acts specifically on acyl-CoAs with saturated 4 to 6 carbons long primary chains.</text>
</comment>
<dbReference type="STRING" id="300112.A0A4V6RG69"/>
<dbReference type="EMBL" id="QBLH01003489">
    <property type="protein sequence ID" value="TGZ37994.1"/>
    <property type="molecule type" value="Genomic_DNA"/>
</dbReference>
<dbReference type="GO" id="GO:0033539">
    <property type="term" value="P:fatty acid beta-oxidation using acyl-CoA dehydrogenase"/>
    <property type="evidence" value="ECO:0007669"/>
    <property type="project" value="TreeGrafter"/>
</dbReference>
<evidence type="ECO:0000256" key="10">
    <source>
        <dbReference type="ARBA" id="ARBA00045387"/>
    </source>
</evidence>
<evidence type="ECO:0000256" key="5">
    <source>
        <dbReference type="ARBA" id="ARBA00022630"/>
    </source>
</evidence>
<keyword evidence="6 14" id="KW-0274">FAD</keyword>
<dbReference type="Pfam" id="PF02771">
    <property type="entry name" value="Acyl-CoA_dh_N"/>
    <property type="match status" value="1"/>
</dbReference>
<dbReference type="InterPro" id="IPR013786">
    <property type="entry name" value="AcylCoA_DH/ox_N"/>
</dbReference>
<evidence type="ECO:0000256" key="2">
    <source>
        <dbReference type="ARBA" id="ARBA00005198"/>
    </source>
</evidence>
<comment type="catalytic activity">
    <reaction evidence="11">
        <text>pentanoyl-CoA + oxidized [electron-transfer flavoprotein] + H(+) = (2E)-pentenoyl-CoA + reduced [electron-transfer flavoprotein]</text>
        <dbReference type="Rhea" id="RHEA:43456"/>
        <dbReference type="Rhea" id="RHEA-COMP:10685"/>
        <dbReference type="Rhea" id="RHEA-COMP:10686"/>
        <dbReference type="ChEBI" id="CHEBI:15378"/>
        <dbReference type="ChEBI" id="CHEBI:57389"/>
        <dbReference type="ChEBI" id="CHEBI:57692"/>
        <dbReference type="ChEBI" id="CHEBI:58307"/>
        <dbReference type="ChEBI" id="CHEBI:86160"/>
    </reaction>
    <physiologicalReaction direction="left-to-right" evidence="11">
        <dbReference type="Rhea" id="RHEA:43457"/>
    </physiologicalReaction>
</comment>
<dbReference type="Gene3D" id="2.40.110.10">
    <property type="entry name" value="Butyryl-CoA Dehydrogenase, subunit A, domain 2"/>
    <property type="match status" value="1"/>
</dbReference>
<dbReference type="PANTHER" id="PTHR43884:SF12">
    <property type="entry name" value="ISOVALERYL-COA DEHYDROGENASE, MITOCHONDRIAL-RELATED"/>
    <property type="match status" value="1"/>
</dbReference>
<evidence type="ECO:0000256" key="3">
    <source>
        <dbReference type="ARBA" id="ARBA00009347"/>
    </source>
</evidence>
<dbReference type="GO" id="GO:0046359">
    <property type="term" value="P:butyrate catabolic process"/>
    <property type="evidence" value="ECO:0007669"/>
    <property type="project" value="TreeGrafter"/>
</dbReference>
<dbReference type="GO" id="GO:0050660">
    <property type="term" value="F:flavin adenine dinucleotide binding"/>
    <property type="evidence" value="ECO:0007669"/>
    <property type="project" value="InterPro"/>
</dbReference>